<dbReference type="EMBL" id="MLQM01000053">
    <property type="protein sequence ID" value="OHV04041.1"/>
    <property type="molecule type" value="Genomic_DNA"/>
</dbReference>
<proteinExistence type="predicted"/>
<gene>
    <name evidence="1" type="ORF">BKN37_11985</name>
</gene>
<organism evidence="1 2">
    <name type="scientific">Mycobacterium talmoniae</name>
    <dbReference type="NCBI Taxonomy" id="1858794"/>
    <lineage>
        <taxon>Bacteria</taxon>
        <taxon>Bacillati</taxon>
        <taxon>Actinomycetota</taxon>
        <taxon>Actinomycetes</taxon>
        <taxon>Mycobacteriales</taxon>
        <taxon>Mycobacteriaceae</taxon>
        <taxon>Mycobacterium</taxon>
    </lineage>
</organism>
<keyword evidence="2" id="KW-1185">Reference proteome</keyword>
<evidence type="ECO:0000313" key="2">
    <source>
        <dbReference type="Proteomes" id="UP000179734"/>
    </source>
</evidence>
<evidence type="ECO:0000313" key="1">
    <source>
        <dbReference type="EMBL" id="OHV04041.1"/>
    </source>
</evidence>
<reference evidence="1 2" key="1">
    <citation type="submission" date="2016-10" db="EMBL/GenBank/DDBJ databases">
        <title>Genome sequence of Mycobacterium talmonii.</title>
        <authorList>
            <person name="Greninger A.L."/>
            <person name="Elliott B."/>
            <person name="Vasireddy S."/>
            <person name="Vasireddy R."/>
        </authorList>
    </citation>
    <scope>NUCLEOTIDE SEQUENCE [LARGE SCALE GENOMIC DNA]</scope>
    <source>
        <strain evidence="2">NE-TNMC-100812</strain>
    </source>
</reference>
<protein>
    <submittedName>
        <fullName evidence="1">Uncharacterized protein</fullName>
    </submittedName>
</protein>
<dbReference type="Proteomes" id="UP000179734">
    <property type="component" value="Unassembled WGS sequence"/>
</dbReference>
<sequence>MNPSLVAIGVALIAPPRDTSAQIFSRWHTGRPNSRTTASANRGKRCPIAQTTCAARVLSSRPMPRSATFPAAVATRTTWCGSTGRRWAGRPRYANAVIPPIECPTNVTIPVTSRATSTSARSSARRSTW</sequence>
<comment type="caution">
    <text evidence="1">The sequence shown here is derived from an EMBL/GenBank/DDBJ whole genome shotgun (WGS) entry which is preliminary data.</text>
</comment>
<accession>A0A1S1NJ95</accession>
<dbReference type="AlphaFoldDB" id="A0A1S1NJ95"/>
<name>A0A1S1NJ95_9MYCO</name>